<dbReference type="Proteomes" id="UP000198855">
    <property type="component" value="Unassembled WGS sequence"/>
</dbReference>
<sequence length="588" mass="66730">MFVSEWSEKLTSHAKQQFMKSPFWIEAAKRGLCWEAAVMDKPSIQEAVDRMDEASTAVLRVFHICFGAGPVSEERLFLSRAGLSGAEFRYGLIQLQNAGIVFALRQGWGERLYAMPSDCFLLWHPVLFPMNKLSAADSGYGIWEHRQEDMSNKPLGRQLLTAWAELARSGLGLTSKGILPKKTTAKLMQAITLTDADMKQAGWQPETLDSYSPAVSFVLKLSMHLGVIALDGNRMKWNEKTLGEWLAEPELRQEALLLQWCLEELLEKRPAMWHIMALLARLDPGTWYSETVMAEEVRHHGLEGREWDQSLDNCLNLLRVFGWMELARVADGRMMRWAMKPLLLQDQQRQEARQEPVMIEPNGDLLVLPGCPNRIRWELELIADRKSDDQISVWQLTRSSIGRALAHGRTIPSVLSFLHAASGGLPISPLLESSLMDWGKQDPLDTKQSSDIYPMLTLDHESVTVEFQLRSSGQTLVGCELMNHEDFRIERFLPELDRVPLSWLQQLRSYHHSTRLEIMEKALSWQAPVHLSMDDAIVAFVPARLERLDGGWAVTGLLREALTHKEVCLTPEMWQGMKLIAPGVSGFV</sequence>
<protein>
    <recommendedName>
        <fullName evidence="3">Helicase conserved C-terminal domain-containing protein</fullName>
    </recommendedName>
</protein>
<dbReference type="OrthoDB" id="2987331at2"/>
<gene>
    <name evidence="1" type="ORF">SAMN05216378_0677</name>
</gene>
<name>A0A1I1TTE8_9BACL</name>
<reference evidence="2" key="1">
    <citation type="submission" date="2016-10" db="EMBL/GenBank/DDBJ databases">
        <authorList>
            <person name="Varghese N."/>
            <person name="Submissions S."/>
        </authorList>
    </citation>
    <scope>NUCLEOTIDE SEQUENCE [LARGE SCALE GENOMIC DNA]</scope>
    <source>
        <strain evidence="2">CGMCC 1.10784</strain>
    </source>
</reference>
<evidence type="ECO:0008006" key="3">
    <source>
        <dbReference type="Google" id="ProtNLM"/>
    </source>
</evidence>
<keyword evidence="2" id="KW-1185">Reference proteome</keyword>
<dbReference type="RefSeq" id="WP_091180991.1">
    <property type="nucleotide sequence ID" value="NZ_FOMT01000001.1"/>
</dbReference>
<evidence type="ECO:0000313" key="1">
    <source>
        <dbReference type="EMBL" id="SFD61852.1"/>
    </source>
</evidence>
<dbReference type="STRING" id="1045775.SAMN05216378_0677"/>
<evidence type="ECO:0000313" key="2">
    <source>
        <dbReference type="Proteomes" id="UP000198855"/>
    </source>
</evidence>
<dbReference type="EMBL" id="FOMT01000001">
    <property type="protein sequence ID" value="SFD61852.1"/>
    <property type="molecule type" value="Genomic_DNA"/>
</dbReference>
<organism evidence="1 2">
    <name type="scientific">Paenibacillus catalpae</name>
    <dbReference type="NCBI Taxonomy" id="1045775"/>
    <lineage>
        <taxon>Bacteria</taxon>
        <taxon>Bacillati</taxon>
        <taxon>Bacillota</taxon>
        <taxon>Bacilli</taxon>
        <taxon>Bacillales</taxon>
        <taxon>Paenibacillaceae</taxon>
        <taxon>Paenibacillus</taxon>
    </lineage>
</organism>
<dbReference type="AlphaFoldDB" id="A0A1I1TTE8"/>
<proteinExistence type="predicted"/>
<accession>A0A1I1TTE8</accession>